<dbReference type="PANTHER" id="PTHR31945:SF129">
    <property type="entry name" value="TRANSCRIPTION FACTOR SCREAM2"/>
    <property type="match status" value="1"/>
</dbReference>
<dbReference type="PANTHER" id="PTHR31945">
    <property type="entry name" value="TRANSCRIPTION FACTOR SCREAM2-RELATED"/>
    <property type="match status" value="1"/>
</dbReference>
<feature type="domain" description="Plant bHLH transcription factor ACT-like" evidence="3">
    <location>
        <begin position="1"/>
        <end position="54"/>
    </location>
</feature>
<organism evidence="4 5">
    <name type="scientific">Trifolium medium</name>
    <dbReference type="NCBI Taxonomy" id="97028"/>
    <lineage>
        <taxon>Eukaryota</taxon>
        <taxon>Viridiplantae</taxon>
        <taxon>Streptophyta</taxon>
        <taxon>Embryophyta</taxon>
        <taxon>Tracheophyta</taxon>
        <taxon>Spermatophyta</taxon>
        <taxon>Magnoliopsida</taxon>
        <taxon>eudicotyledons</taxon>
        <taxon>Gunneridae</taxon>
        <taxon>Pentapetalae</taxon>
        <taxon>rosids</taxon>
        <taxon>fabids</taxon>
        <taxon>Fabales</taxon>
        <taxon>Fabaceae</taxon>
        <taxon>Papilionoideae</taxon>
        <taxon>50 kb inversion clade</taxon>
        <taxon>NPAAA clade</taxon>
        <taxon>Hologalegina</taxon>
        <taxon>IRL clade</taxon>
        <taxon>Trifolieae</taxon>
        <taxon>Trifolium</taxon>
    </lineage>
</organism>
<name>A0A392TB21_9FABA</name>
<evidence type="ECO:0000259" key="3">
    <source>
        <dbReference type="Pfam" id="PF22754"/>
    </source>
</evidence>
<comment type="subcellular location">
    <subcellularLocation>
        <location evidence="1">Nucleus</location>
    </subcellularLocation>
</comment>
<sequence length="60" mass="6587">VEVREREGGTVDIHVSCTHKSGILHLTMKALDSLGLDVHQAVINCFNGFSIDVFKAKVYS</sequence>
<comment type="caution">
    <text evidence="4">The sequence shown here is derived from an EMBL/GenBank/DDBJ whole genome shotgun (WGS) entry which is preliminary data.</text>
</comment>
<accession>A0A392TB21</accession>
<dbReference type="GO" id="GO:0003700">
    <property type="term" value="F:DNA-binding transcription factor activity"/>
    <property type="evidence" value="ECO:0007669"/>
    <property type="project" value="TreeGrafter"/>
</dbReference>
<dbReference type="GO" id="GO:0005634">
    <property type="term" value="C:nucleus"/>
    <property type="evidence" value="ECO:0007669"/>
    <property type="project" value="UniProtKB-SubCell"/>
</dbReference>
<reference evidence="4 5" key="1">
    <citation type="journal article" date="2018" name="Front. Plant Sci.">
        <title>Red Clover (Trifolium pratense) and Zigzag Clover (T. medium) - A Picture of Genomic Similarities and Differences.</title>
        <authorList>
            <person name="Dluhosova J."/>
            <person name="Istvanek J."/>
            <person name="Nedelnik J."/>
            <person name="Repkova J."/>
        </authorList>
    </citation>
    <scope>NUCLEOTIDE SEQUENCE [LARGE SCALE GENOMIC DNA]</scope>
    <source>
        <strain evidence="5">cv. 10/8</strain>
        <tissue evidence="4">Leaf</tissue>
    </source>
</reference>
<proteinExistence type="predicted"/>
<dbReference type="Pfam" id="PF22754">
    <property type="entry name" value="bHLH-TF_ACT-like_plant"/>
    <property type="match status" value="1"/>
</dbReference>
<dbReference type="GO" id="GO:0043565">
    <property type="term" value="F:sequence-specific DNA binding"/>
    <property type="evidence" value="ECO:0007669"/>
    <property type="project" value="TreeGrafter"/>
</dbReference>
<dbReference type="Proteomes" id="UP000265520">
    <property type="component" value="Unassembled WGS sequence"/>
</dbReference>
<evidence type="ECO:0000313" key="5">
    <source>
        <dbReference type="Proteomes" id="UP000265520"/>
    </source>
</evidence>
<protein>
    <submittedName>
        <fullName evidence="4">Inducer of CBF expression 2</fullName>
    </submittedName>
</protein>
<dbReference type="EMBL" id="LXQA010540161">
    <property type="protein sequence ID" value="MCI58092.1"/>
    <property type="molecule type" value="Genomic_DNA"/>
</dbReference>
<evidence type="ECO:0000256" key="1">
    <source>
        <dbReference type="ARBA" id="ARBA00004123"/>
    </source>
</evidence>
<evidence type="ECO:0000313" key="4">
    <source>
        <dbReference type="EMBL" id="MCI58092.1"/>
    </source>
</evidence>
<keyword evidence="5" id="KW-1185">Reference proteome</keyword>
<keyword evidence="2" id="KW-0539">Nucleus</keyword>
<feature type="non-terminal residue" evidence="4">
    <location>
        <position position="1"/>
    </location>
</feature>
<dbReference type="InterPro" id="IPR054502">
    <property type="entry name" value="bHLH-TF_ACT-like_plant"/>
</dbReference>
<dbReference type="AlphaFoldDB" id="A0A392TB21"/>
<evidence type="ECO:0000256" key="2">
    <source>
        <dbReference type="ARBA" id="ARBA00023242"/>
    </source>
</evidence>
<dbReference type="InterPro" id="IPR051358">
    <property type="entry name" value="TF_AMS/ICE1/BHLH6-like"/>
</dbReference>